<evidence type="ECO:0000313" key="4">
    <source>
        <dbReference type="Proteomes" id="UP000292564"/>
    </source>
</evidence>
<reference evidence="3 4" key="1">
    <citation type="submission" date="2019-02" db="EMBL/GenBank/DDBJ databases">
        <title>Sequencing the genomes of 1000 actinobacteria strains.</title>
        <authorList>
            <person name="Klenk H.-P."/>
        </authorList>
    </citation>
    <scope>NUCLEOTIDE SEQUENCE [LARGE SCALE GENOMIC DNA]</scope>
    <source>
        <strain evidence="3 4">DSM 45162</strain>
    </source>
</reference>
<evidence type="ECO:0000256" key="2">
    <source>
        <dbReference type="SAM" id="SignalP"/>
    </source>
</evidence>
<name>A0A4Q7ZSR3_9ACTN</name>
<evidence type="ECO:0000313" key="3">
    <source>
        <dbReference type="EMBL" id="RZU53861.1"/>
    </source>
</evidence>
<dbReference type="AlphaFoldDB" id="A0A4Q7ZSR3"/>
<keyword evidence="2" id="KW-0732">Signal</keyword>
<feature type="region of interest" description="Disordered" evidence="1">
    <location>
        <begin position="40"/>
        <end position="61"/>
    </location>
</feature>
<feature type="signal peptide" evidence="2">
    <location>
        <begin position="1"/>
        <end position="34"/>
    </location>
</feature>
<dbReference type="EMBL" id="SHKY01000001">
    <property type="protein sequence ID" value="RZU53861.1"/>
    <property type="molecule type" value="Genomic_DNA"/>
</dbReference>
<sequence length="142" mass="15311">MSRGSVRFTLLPVATAAVLVLTPAQVAGASTAQAVEVTRPAAGEQPNPQATPDGHTRVLPEHGDWARLPTNTLLPTTVCFDNKDNDGYAEGRLDDDTAPEPRHYELVMSRSETKCVTWFFAGRSVKASNIGYRPLTVTSLAF</sequence>
<comment type="caution">
    <text evidence="3">The sequence shown here is derived from an EMBL/GenBank/DDBJ whole genome shotgun (WGS) entry which is preliminary data.</text>
</comment>
<accession>A0A4Q7ZSR3</accession>
<keyword evidence="4" id="KW-1185">Reference proteome</keyword>
<dbReference type="RefSeq" id="WP_130512308.1">
    <property type="nucleotide sequence ID" value="NZ_SHKY01000001.1"/>
</dbReference>
<evidence type="ECO:0000256" key="1">
    <source>
        <dbReference type="SAM" id="MobiDB-lite"/>
    </source>
</evidence>
<feature type="chain" id="PRO_5038874226" evidence="2">
    <location>
        <begin position="35"/>
        <end position="142"/>
    </location>
</feature>
<organism evidence="3 4">
    <name type="scientific">Krasilnikovia cinnamomea</name>
    <dbReference type="NCBI Taxonomy" id="349313"/>
    <lineage>
        <taxon>Bacteria</taxon>
        <taxon>Bacillati</taxon>
        <taxon>Actinomycetota</taxon>
        <taxon>Actinomycetes</taxon>
        <taxon>Micromonosporales</taxon>
        <taxon>Micromonosporaceae</taxon>
        <taxon>Krasilnikovia</taxon>
    </lineage>
</organism>
<proteinExistence type="predicted"/>
<gene>
    <name evidence="3" type="ORF">EV385_5795</name>
</gene>
<dbReference type="Proteomes" id="UP000292564">
    <property type="component" value="Unassembled WGS sequence"/>
</dbReference>
<protein>
    <submittedName>
        <fullName evidence="3">Uncharacterized protein</fullName>
    </submittedName>
</protein>